<dbReference type="PANTHER" id="PTHR10030">
    <property type="entry name" value="ALPHA-L-FUCOSIDASE"/>
    <property type="match status" value="1"/>
</dbReference>
<evidence type="ECO:0000256" key="4">
    <source>
        <dbReference type="ARBA" id="ARBA00022729"/>
    </source>
</evidence>
<comment type="similarity">
    <text evidence="2">Belongs to the glycosyl hydrolase 29 family.</text>
</comment>
<dbReference type="EC" id="3.2.1.51" evidence="3"/>
<feature type="signal peptide" evidence="7">
    <location>
        <begin position="1"/>
        <end position="19"/>
    </location>
</feature>
<name>A0ABW6D134_9BACT</name>
<protein>
    <recommendedName>
        <fullName evidence="3">alpha-L-fucosidase</fullName>
        <ecNumber evidence="3">3.2.1.51</ecNumber>
    </recommendedName>
</protein>
<evidence type="ECO:0000256" key="2">
    <source>
        <dbReference type="ARBA" id="ARBA00007951"/>
    </source>
</evidence>
<feature type="chain" id="PRO_5045301174" description="alpha-L-fucosidase" evidence="7">
    <location>
        <begin position="20"/>
        <end position="476"/>
    </location>
</feature>
<reference evidence="9 10" key="1">
    <citation type="submission" date="2024-03" db="EMBL/GenBank/DDBJ databases">
        <title>Aquirufa genome sequencing.</title>
        <authorList>
            <person name="Pitt A."/>
            <person name="Hahn M.W."/>
        </authorList>
    </citation>
    <scope>NUCLEOTIDE SEQUENCE [LARGE SCALE GENOMIC DNA]</scope>
    <source>
        <strain evidence="9 10">PLAD-142S6K</strain>
    </source>
</reference>
<organism evidence="9 10">
    <name type="scientific">Aquirufa echingensis</name>
    <dbReference type="NCBI Taxonomy" id="3096516"/>
    <lineage>
        <taxon>Bacteria</taxon>
        <taxon>Pseudomonadati</taxon>
        <taxon>Bacteroidota</taxon>
        <taxon>Cytophagia</taxon>
        <taxon>Cytophagales</taxon>
        <taxon>Flectobacillaceae</taxon>
        <taxon>Aquirufa</taxon>
    </lineage>
</organism>
<evidence type="ECO:0000256" key="1">
    <source>
        <dbReference type="ARBA" id="ARBA00004071"/>
    </source>
</evidence>
<dbReference type="InterPro" id="IPR057739">
    <property type="entry name" value="Glyco_hydro_29_N"/>
</dbReference>
<evidence type="ECO:0000313" key="10">
    <source>
        <dbReference type="Proteomes" id="UP001598114"/>
    </source>
</evidence>
<comment type="caution">
    <text evidence="9">The sequence shown here is derived from an EMBL/GenBank/DDBJ whole genome shotgun (WGS) entry which is preliminary data.</text>
</comment>
<dbReference type="InterPro" id="IPR017853">
    <property type="entry name" value="GH"/>
</dbReference>
<dbReference type="Gene3D" id="3.20.20.80">
    <property type="entry name" value="Glycosidases"/>
    <property type="match status" value="1"/>
</dbReference>
<keyword evidence="6" id="KW-0326">Glycosidase</keyword>
<dbReference type="Pfam" id="PF01120">
    <property type="entry name" value="Alpha_L_fucos"/>
    <property type="match status" value="1"/>
</dbReference>
<evidence type="ECO:0000256" key="6">
    <source>
        <dbReference type="ARBA" id="ARBA00023295"/>
    </source>
</evidence>
<proteinExistence type="inferred from homology"/>
<dbReference type="SUPFAM" id="SSF49785">
    <property type="entry name" value="Galactose-binding domain-like"/>
    <property type="match status" value="1"/>
</dbReference>
<dbReference type="InterPro" id="IPR000933">
    <property type="entry name" value="Glyco_hydro_29"/>
</dbReference>
<evidence type="ECO:0000313" key="9">
    <source>
        <dbReference type="EMBL" id="MFD3275740.1"/>
    </source>
</evidence>
<dbReference type="RefSeq" id="WP_377975939.1">
    <property type="nucleotide sequence ID" value="NZ_JBBKYA010000003.1"/>
</dbReference>
<dbReference type="Gene3D" id="2.60.120.260">
    <property type="entry name" value="Galactose-binding domain-like"/>
    <property type="match status" value="1"/>
</dbReference>
<dbReference type="PRINTS" id="PR00741">
    <property type="entry name" value="GLHYDRLASE29"/>
</dbReference>
<dbReference type="InterPro" id="IPR008979">
    <property type="entry name" value="Galactose-bd-like_sf"/>
</dbReference>
<dbReference type="SMART" id="SM00812">
    <property type="entry name" value="Alpha_L_fucos"/>
    <property type="match status" value="1"/>
</dbReference>
<evidence type="ECO:0000259" key="8">
    <source>
        <dbReference type="Pfam" id="PF01120"/>
    </source>
</evidence>
<comment type="function">
    <text evidence="1">Alpha-L-fucosidase is responsible for hydrolyzing the alpha-1,6-linked fucose joined to the reducing-end N-acetylglucosamine of the carbohydrate moieties of glycoproteins.</text>
</comment>
<evidence type="ECO:0000256" key="7">
    <source>
        <dbReference type="SAM" id="SignalP"/>
    </source>
</evidence>
<dbReference type="Proteomes" id="UP001598114">
    <property type="component" value="Unassembled WGS sequence"/>
</dbReference>
<sequence>MRIKLILFLLACGFQYSFSQTIKPVYPIPSAKQLAWQELSYYGFVHFNMNTFTNVEWGEGKEDPKLFNPTALDCNQWVRIAKAAGMKGLILTAKHHDGFALYPSKFTDHSVVKSPWKNGKGDVVRELSNACKRYGLKLGIYLSPWDRFHPAYGTDNYNQVYANMQKELLTQYGQIFEFWYDGANGEGPNGKKQVYDWKLFHSMVNKYQPNAVQFSDNGPDIRWVGNERGYSYETMWSPINKDEIYPGYPKFDDYRQGQENGSHWVAPEVDVSLRPGWYYHPEQDNLVKSPDSLMRIYVASVGRNANLLINIPVDTRGLIHPNDSAALMGLKSLMNTGLRSLRKKTDGIQVSSSMKGYGSDKLYDVSPRTFWAANVSDKSPRLTWSLADSRLVNAIQMQEPIALGQRVKRFEVKLVDQDSRSEVLQGHTIGNKRILTFKARKLKSIQVDFLDARGQVLLSNFDLLYLTSTHNESLYH</sequence>
<dbReference type="InterPro" id="IPR016286">
    <property type="entry name" value="FUC_metazoa-typ"/>
</dbReference>
<keyword evidence="4 7" id="KW-0732">Signal</keyword>
<dbReference type="SUPFAM" id="SSF51445">
    <property type="entry name" value="(Trans)glycosidases"/>
    <property type="match status" value="1"/>
</dbReference>
<gene>
    <name evidence="9" type="ORF">SKC38_05820</name>
</gene>
<dbReference type="EMBL" id="JBBKYA010000003">
    <property type="protein sequence ID" value="MFD3275740.1"/>
    <property type="molecule type" value="Genomic_DNA"/>
</dbReference>
<evidence type="ECO:0000256" key="3">
    <source>
        <dbReference type="ARBA" id="ARBA00012662"/>
    </source>
</evidence>
<evidence type="ECO:0000256" key="5">
    <source>
        <dbReference type="ARBA" id="ARBA00022801"/>
    </source>
</evidence>
<keyword evidence="5" id="KW-0378">Hydrolase</keyword>
<keyword evidence="10" id="KW-1185">Reference proteome</keyword>
<accession>A0ABW6D134</accession>
<dbReference type="PANTHER" id="PTHR10030:SF37">
    <property type="entry name" value="ALPHA-L-FUCOSIDASE-RELATED"/>
    <property type="match status" value="1"/>
</dbReference>
<feature type="domain" description="Glycoside hydrolase family 29 N-terminal" evidence="8">
    <location>
        <begin position="63"/>
        <end position="330"/>
    </location>
</feature>